<reference evidence="1 2" key="1">
    <citation type="submission" date="2019-05" db="EMBL/GenBank/DDBJ databases">
        <title>Tamlana fucoidanivorans sp. nov., isolated from the surface of algae collected from Fujian province in China.</title>
        <authorList>
            <person name="Li J."/>
        </authorList>
    </citation>
    <scope>NUCLEOTIDE SEQUENCE [LARGE SCALE GENOMIC DNA]</scope>
    <source>
        <strain evidence="1 2">CW2-9</strain>
    </source>
</reference>
<proteinExistence type="predicted"/>
<dbReference type="Pfam" id="PF05960">
    <property type="entry name" value="DUF885"/>
    <property type="match status" value="1"/>
</dbReference>
<dbReference type="PANTHER" id="PTHR33361">
    <property type="entry name" value="GLR0591 PROTEIN"/>
    <property type="match status" value="1"/>
</dbReference>
<dbReference type="PROSITE" id="PS51257">
    <property type="entry name" value="PROKAR_LIPOPROTEIN"/>
    <property type="match status" value="1"/>
</dbReference>
<accession>A0A5C4SHG4</accession>
<keyword evidence="2" id="KW-1185">Reference proteome</keyword>
<organism evidence="1 2">
    <name type="scientific">Allotamlana fucoidanivorans</name>
    <dbReference type="NCBI Taxonomy" id="2583814"/>
    <lineage>
        <taxon>Bacteria</taxon>
        <taxon>Pseudomonadati</taxon>
        <taxon>Bacteroidota</taxon>
        <taxon>Flavobacteriia</taxon>
        <taxon>Flavobacteriales</taxon>
        <taxon>Flavobacteriaceae</taxon>
        <taxon>Allotamlana</taxon>
    </lineage>
</organism>
<evidence type="ECO:0000313" key="1">
    <source>
        <dbReference type="EMBL" id="TNJ42973.1"/>
    </source>
</evidence>
<dbReference type="InterPro" id="IPR010281">
    <property type="entry name" value="DUF885"/>
</dbReference>
<comment type="caution">
    <text evidence="1">The sequence shown here is derived from an EMBL/GenBank/DDBJ whole genome shotgun (WGS) entry which is preliminary data.</text>
</comment>
<sequence length="595" mass="68605">MVRNLLLIACVFLSVACKNEQENTPEESPAPEQLAQLLKDYYNEGLAFDVKKATDAGIATYNDQFPNTLSEAFKMEKQSYYEKYKSALKDIDATQLSDVEQMSKDVLTWDITINLEGMTFKKDLMPIDQMWSMNLDVNGYASAKNAQPFHTVKDYENWLKRVDDYLIWLEAAKKNMREGMKTGYVLPKPLIVKVIPQFEGLATSHVNEHLYYAPVLNFPESFSESDKEKLVEAYTNMVNHKVKPVHEDMVKFLKDEYLPAGRETHGIADTPLGKAYYTHQIKRYTTTNMTADAIHELGLQEVARIRTEMSKVMTKVGFKGDLFAFFEHIRTNKAFMPFTERSQVIAFYDSIYAVMKPQIDQLFSKQPKTPFEVRRTEPFREKSVAANYSPGSLDGTRPGIFYTPIPDVEQYNIFDKEDLFLHEAIPGHHFQISLAQENEELPEFRKTLWYSAYGEGWALYTESLGKELGLYKDPYQYFGMLSSEMHRAIRLVVDTGIHAKGWTREQAIQFSLENEAEAKNDIISEIERYMANPGQALSYKIGQLKLIELRQRGEEKLGEAFDIRAFHNEVLETGCIPLQLLEEKINRWIDAQLQP</sequence>
<dbReference type="OrthoDB" id="9760040at2"/>
<dbReference type="Proteomes" id="UP000308713">
    <property type="component" value="Unassembled WGS sequence"/>
</dbReference>
<evidence type="ECO:0000313" key="2">
    <source>
        <dbReference type="Proteomes" id="UP000308713"/>
    </source>
</evidence>
<dbReference type="AlphaFoldDB" id="A0A5C4SHG4"/>
<dbReference type="RefSeq" id="WP_139698266.1">
    <property type="nucleotide sequence ID" value="NZ_CP074074.1"/>
</dbReference>
<protein>
    <submittedName>
        <fullName evidence="1">DUF885 domain-containing protein</fullName>
    </submittedName>
</protein>
<name>A0A5C4SHG4_9FLAO</name>
<dbReference type="PANTHER" id="PTHR33361:SF16">
    <property type="entry name" value="DUF885 DOMAIN-CONTAINING PROTEIN"/>
    <property type="match status" value="1"/>
</dbReference>
<gene>
    <name evidence="1" type="ORF">FGF67_13370</name>
</gene>
<dbReference type="EMBL" id="VDCS01000012">
    <property type="protein sequence ID" value="TNJ42973.1"/>
    <property type="molecule type" value="Genomic_DNA"/>
</dbReference>